<dbReference type="EMBL" id="CP001363">
    <property type="protein sequence ID" value="ACY87931.1"/>
    <property type="molecule type" value="Genomic_DNA"/>
</dbReference>
<protein>
    <submittedName>
        <fullName evidence="1">Uncharacterized protein</fullName>
    </submittedName>
</protein>
<dbReference type="PATRIC" id="fig|588858.6.peg.1412"/>
<name>A0A0F6B0A5_SALT1</name>
<sequence>MTLFVIRGYIPATPAKSGVGIGLPDYYSTHTALSGFFYALSTATFAIYGGLCEGFLGSAGFE</sequence>
<evidence type="ECO:0000313" key="1">
    <source>
        <dbReference type="EMBL" id="ACY87931.1"/>
    </source>
</evidence>
<dbReference type="HOGENOM" id="CLU_2901674_0_0_6"/>
<reference evidence="1 2" key="1">
    <citation type="journal article" date="2010" name="J. Bacteriol.">
        <title>Short-term signatures of evolutionary change in the Salmonella enterica serovar typhimurium 14028 genome.</title>
        <authorList>
            <person name="Jarvik T."/>
            <person name="Smillie C."/>
            <person name="Groisman E.A."/>
            <person name="Ochman H."/>
        </authorList>
    </citation>
    <scope>NUCLEOTIDE SEQUENCE [LARGE SCALE GENOMIC DNA]</scope>
    <source>
        <strain evidence="2">14028s / SGSC 2262</strain>
    </source>
</reference>
<organism evidence="1 2">
    <name type="scientific">Salmonella typhimurium (strain 14028s / SGSC 2262)</name>
    <dbReference type="NCBI Taxonomy" id="588858"/>
    <lineage>
        <taxon>Bacteria</taxon>
        <taxon>Pseudomonadati</taxon>
        <taxon>Pseudomonadota</taxon>
        <taxon>Gammaproteobacteria</taxon>
        <taxon>Enterobacterales</taxon>
        <taxon>Enterobacteriaceae</taxon>
        <taxon>Salmonella</taxon>
    </lineage>
</organism>
<keyword evidence="2" id="KW-1185">Reference proteome</keyword>
<gene>
    <name evidence="1" type="ordered locus">STM14_1445</name>
</gene>
<accession>A0A0F6B0A5</accession>
<dbReference type="AlphaFoldDB" id="A0A0F6B0A5"/>
<dbReference type="Proteomes" id="UP000002695">
    <property type="component" value="Chromosome"/>
</dbReference>
<evidence type="ECO:0000313" key="2">
    <source>
        <dbReference type="Proteomes" id="UP000002695"/>
    </source>
</evidence>
<dbReference type="KEGG" id="seo:STM14_1445"/>
<dbReference type="BioCyc" id="SENT588858:STM14_RS24675-MONOMER"/>
<proteinExistence type="predicted"/>